<evidence type="ECO:0000313" key="2">
    <source>
        <dbReference type="EMBL" id="PGH14656.1"/>
    </source>
</evidence>
<comment type="caution">
    <text evidence="2">The sequence shown here is derived from an EMBL/GenBank/DDBJ whole genome shotgun (WGS) entry which is preliminary data.</text>
</comment>
<reference evidence="2 3" key="1">
    <citation type="submission" date="2017-10" db="EMBL/GenBank/DDBJ databases">
        <title>Comparative genomics in systemic dimorphic fungi from Ajellomycetaceae.</title>
        <authorList>
            <person name="Munoz J.F."/>
            <person name="Mcewen J.G."/>
            <person name="Clay O.K."/>
            <person name="Cuomo C.A."/>
        </authorList>
    </citation>
    <scope>NUCLEOTIDE SEQUENCE [LARGE SCALE GENOMIC DNA]</scope>
    <source>
        <strain evidence="2 3">UAMH7299</strain>
    </source>
</reference>
<feature type="compositionally biased region" description="Basic and acidic residues" evidence="1">
    <location>
        <begin position="656"/>
        <end position="665"/>
    </location>
</feature>
<feature type="region of interest" description="Disordered" evidence="1">
    <location>
        <begin position="466"/>
        <end position="504"/>
    </location>
</feature>
<feature type="compositionally biased region" description="Polar residues" evidence="1">
    <location>
        <begin position="493"/>
        <end position="503"/>
    </location>
</feature>
<dbReference type="Proteomes" id="UP000224634">
    <property type="component" value="Unassembled WGS sequence"/>
</dbReference>
<keyword evidence="3" id="KW-1185">Reference proteome</keyword>
<organism evidence="2 3">
    <name type="scientific">Polytolypa hystricis (strain UAMH7299)</name>
    <dbReference type="NCBI Taxonomy" id="1447883"/>
    <lineage>
        <taxon>Eukaryota</taxon>
        <taxon>Fungi</taxon>
        <taxon>Dikarya</taxon>
        <taxon>Ascomycota</taxon>
        <taxon>Pezizomycotina</taxon>
        <taxon>Eurotiomycetes</taxon>
        <taxon>Eurotiomycetidae</taxon>
        <taxon>Onygenales</taxon>
        <taxon>Onygenales incertae sedis</taxon>
        <taxon>Polytolypa</taxon>
    </lineage>
</organism>
<feature type="compositionally biased region" description="Polar residues" evidence="1">
    <location>
        <begin position="467"/>
        <end position="482"/>
    </location>
</feature>
<protein>
    <submittedName>
        <fullName evidence="2">Uncharacterized protein</fullName>
    </submittedName>
</protein>
<name>A0A2B7XZL2_POLH7</name>
<evidence type="ECO:0000256" key="1">
    <source>
        <dbReference type="SAM" id="MobiDB-lite"/>
    </source>
</evidence>
<accession>A0A2B7XZL2</accession>
<dbReference type="AlphaFoldDB" id="A0A2B7XZL2"/>
<dbReference type="EMBL" id="PDNA01000091">
    <property type="protein sequence ID" value="PGH14656.1"/>
    <property type="molecule type" value="Genomic_DNA"/>
</dbReference>
<dbReference type="OrthoDB" id="4111897at2759"/>
<gene>
    <name evidence="2" type="ORF">AJ80_05837</name>
</gene>
<evidence type="ECO:0000313" key="3">
    <source>
        <dbReference type="Proteomes" id="UP000224634"/>
    </source>
</evidence>
<feature type="region of interest" description="Disordered" evidence="1">
    <location>
        <begin position="656"/>
        <end position="677"/>
    </location>
</feature>
<sequence length="705" mass="80160">MAAPIGLSGTDIKDAIRICVCIYQNCFNPVNNASLKYLEFKQDIERLERCLRDFETAYIQSSHAIRDTNSLFLGVEAPHVVLQREADEVVGDYRATLNECQALLCKHVKLDARRGSVLENAFWHAGPQAEVNRLRKRLQDHTAKIELYVEPVKLRLTSNIYEMTEEMLKLVQAHYGRSEVTLPPIPLTITQRFQSTLNVNAPVPISDISKIPLNQAMDALALHYRQSTIQQSDLGENQTIQQRLSLLKTHWLRDIICESEALRLTRSDHLYRSLIKRIEQRVAEQYERHTVDEDELLALDQSAFAIWPEKVIPPEPLLTEPMEREEMLACASLVSPVPNEKRELLIFRVNDRMLRTVRTRPESERFVDLWDDGLVPLYAVSDAPRSEWNIQIGYGRFAASLAYSMQDKRDIFAVQRAFTDYETLQYFEGVTTTVTYRPGSRIALRDSQQRESGGIQLWQWPLPLSDDSGSGSTTAQASPTTSLDEKGKGSIVHSKSSHSTTSRPFKDINPSIVSITQAGNGEETILSGLPPPPLLIAFTKTKSTYTIWQVDVSNLKVAESRQDLPQTVLRHVQNKPFKVRKLAVKEQDLNSWNLCAFFVPTKGAGKAANRIGLLECTYLALEFDSFNNRDGFELCLLRIMRRRLDQRREYDRARGIAQMEAERPGQRPVTEKQNWSVRRASTAPVLPPISPVTSLDVLGSLRSYR</sequence>
<proteinExistence type="predicted"/>